<dbReference type="Proteomes" id="UP001612415">
    <property type="component" value="Unassembled WGS sequence"/>
</dbReference>
<evidence type="ECO:0000313" key="2">
    <source>
        <dbReference type="EMBL" id="MFI5676701.1"/>
    </source>
</evidence>
<dbReference type="EMBL" id="JBITDC010000006">
    <property type="protein sequence ID" value="MFI5676701.1"/>
    <property type="molecule type" value="Genomic_DNA"/>
</dbReference>
<comment type="caution">
    <text evidence="2">The sequence shown here is derived from an EMBL/GenBank/DDBJ whole genome shotgun (WGS) entry which is preliminary data.</text>
</comment>
<sequence length="145" mass="15193">MNPPSDRHPSPDPAPHPSYTDDELAEFDVTLLLRYGLTAAPGPRRTALFGDGAAAAAVVLDRLGTQPRSVAFLAEVVRAGGLAYAAELPEPLPRPEAAAVVRDWLEAATQLAGGAPAAETAARWLGAVATIIELKHLARARTARD</sequence>
<name>A0ABW7Y2W5_STRCE</name>
<evidence type="ECO:0000256" key="1">
    <source>
        <dbReference type="SAM" id="MobiDB-lite"/>
    </source>
</evidence>
<reference evidence="2 3" key="1">
    <citation type="submission" date="2024-10" db="EMBL/GenBank/DDBJ databases">
        <title>The Natural Products Discovery Center: Release of the First 8490 Sequenced Strains for Exploring Actinobacteria Biosynthetic Diversity.</title>
        <authorList>
            <person name="Kalkreuter E."/>
            <person name="Kautsar S.A."/>
            <person name="Yang D."/>
            <person name="Bader C.D."/>
            <person name="Teijaro C.N."/>
            <person name="Fluegel L."/>
            <person name="Davis C.M."/>
            <person name="Simpson J.R."/>
            <person name="Lauterbach L."/>
            <person name="Steele A.D."/>
            <person name="Gui C."/>
            <person name="Meng S."/>
            <person name="Li G."/>
            <person name="Viehrig K."/>
            <person name="Ye F."/>
            <person name="Su P."/>
            <person name="Kiefer A.F."/>
            <person name="Nichols A."/>
            <person name="Cepeda A.J."/>
            <person name="Yan W."/>
            <person name="Fan B."/>
            <person name="Jiang Y."/>
            <person name="Adhikari A."/>
            <person name="Zheng C.-J."/>
            <person name="Schuster L."/>
            <person name="Cowan T.M."/>
            <person name="Smanski M.J."/>
            <person name="Chevrette M.G."/>
            <person name="De Carvalho L.P.S."/>
            <person name="Shen B."/>
        </authorList>
    </citation>
    <scope>NUCLEOTIDE SEQUENCE [LARGE SCALE GENOMIC DNA]</scope>
    <source>
        <strain evidence="2 3">NPDC051599</strain>
    </source>
</reference>
<feature type="region of interest" description="Disordered" evidence="1">
    <location>
        <begin position="1"/>
        <end position="21"/>
    </location>
</feature>
<feature type="compositionally biased region" description="Basic and acidic residues" evidence="1">
    <location>
        <begin position="1"/>
        <end position="10"/>
    </location>
</feature>
<keyword evidence="3" id="KW-1185">Reference proteome</keyword>
<dbReference type="RefSeq" id="WP_398657413.1">
    <property type="nucleotide sequence ID" value="NZ_JBITDC010000006.1"/>
</dbReference>
<proteinExistence type="predicted"/>
<evidence type="ECO:0000313" key="3">
    <source>
        <dbReference type="Proteomes" id="UP001612415"/>
    </source>
</evidence>
<gene>
    <name evidence="2" type="ORF">ACIA8P_18815</name>
</gene>
<accession>A0ABW7Y2W5</accession>
<protein>
    <submittedName>
        <fullName evidence="2">Uncharacterized protein</fullName>
    </submittedName>
</protein>
<organism evidence="2 3">
    <name type="scientific">Streptomyces cellulosae</name>
    <dbReference type="NCBI Taxonomy" id="1968"/>
    <lineage>
        <taxon>Bacteria</taxon>
        <taxon>Bacillati</taxon>
        <taxon>Actinomycetota</taxon>
        <taxon>Actinomycetes</taxon>
        <taxon>Kitasatosporales</taxon>
        <taxon>Streptomycetaceae</taxon>
        <taxon>Streptomyces</taxon>
    </lineage>
</organism>